<organism evidence="2 3">
    <name type="scientific">Qipengyuania pacifica</name>
    <dbReference type="NCBI Taxonomy" id="2860199"/>
    <lineage>
        <taxon>Bacteria</taxon>
        <taxon>Pseudomonadati</taxon>
        <taxon>Pseudomonadota</taxon>
        <taxon>Alphaproteobacteria</taxon>
        <taxon>Sphingomonadales</taxon>
        <taxon>Erythrobacteraceae</taxon>
        <taxon>Qipengyuania</taxon>
    </lineage>
</organism>
<dbReference type="EMBL" id="JAIGNQ010000001">
    <property type="protein sequence ID" value="MBX7487745.1"/>
    <property type="molecule type" value="Genomic_DNA"/>
</dbReference>
<dbReference type="PANTHER" id="PTHR43355:SF2">
    <property type="entry name" value="FLAVIN REDUCTASE (NADPH)"/>
    <property type="match status" value="1"/>
</dbReference>
<dbReference type="InterPro" id="IPR036291">
    <property type="entry name" value="NAD(P)-bd_dom_sf"/>
</dbReference>
<sequence length="279" mass="30424">MDRPRRGSLKLDNSLRVRGNIAVGIAVWKRSIATIYPGKRDAGVSNLSQKRIAVFGASGATGREVVRHDLRAGLEVVAIDRSQPDEEDRLEGVTYRQADVLEDDLADAMKGCDAVISTLGVAFSPSNAMSPPPLYTKGTGNILDGMQRAGIDRIVVISAAFVADQPSLPKWFKLTVVPALHNILDQMKEMEASLEEATNLEWTAVRPAWLIEKPANGELLVDEEHLPQEAFRCRIGDLGAFMVDCVKNEKHVRAKPAVGAPEDEKFESPLALGEEFVGL</sequence>
<dbReference type="SUPFAM" id="SSF51735">
    <property type="entry name" value="NAD(P)-binding Rossmann-fold domains"/>
    <property type="match status" value="1"/>
</dbReference>
<evidence type="ECO:0000313" key="2">
    <source>
        <dbReference type="EMBL" id="MBX7487745.1"/>
    </source>
</evidence>
<evidence type="ECO:0000313" key="3">
    <source>
        <dbReference type="Proteomes" id="UP000776651"/>
    </source>
</evidence>
<name>A0ABS7JGH2_9SPHN</name>
<gene>
    <name evidence="2" type="ORF">K3177_04385</name>
</gene>
<dbReference type="Gene3D" id="3.40.50.720">
    <property type="entry name" value="NAD(P)-binding Rossmann-like Domain"/>
    <property type="match status" value="1"/>
</dbReference>
<reference evidence="2 3" key="1">
    <citation type="submission" date="2021-08" db="EMBL/GenBank/DDBJ databases">
        <title>Comparative Genomics Analysis of the Genus Qipengyuania Reveals Extensive Genetic Diversity and Metabolic Versatility, Including the Description of Fifteen Novel Species.</title>
        <authorList>
            <person name="Liu Y."/>
        </authorList>
    </citation>
    <scope>NUCLEOTIDE SEQUENCE [LARGE SCALE GENOMIC DNA]</scope>
    <source>
        <strain evidence="2 3">GH25</strain>
    </source>
</reference>
<comment type="caution">
    <text evidence="2">The sequence shown here is derived from an EMBL/GenBank/DDBJ whole genome shotgun (WGS) entry which is preliminary data.</text>
</comment>
<keyword evidence="3" id="KW-1185">Reference proteome</keyword>
<dbReference type="PANTHER" id="PTHR43355">
    <property type="entry name" value="FLAVIN REDUCTASE (NADPH)"/>
    <property type="match status" value="1"/>
</dbReference>
<dbReference type="Pfam" id="PF13460">
    <property type="entry name" value="NAD_binding_10"/>
    <property type="match status" value="1"/>
</dbReference>
<feature type="domain" description="NAD(P)-binding" evidence="1">
    <location>
        <begin position="56"/>
        <end position="248"/>
    </location>
</feature>
<proteinExistence type="predicted"/>
<accession>A0ABS7JGH2</accession>
<dbReference type="InterPro" id="IPR051606">
    <property type="entry name" value="Polyketide_Oxido-like"/>
</dbReference>
<dbReference type="Proteomes" id="UP000776651">
    <property type="component" value="Unassembled WGS sequence"/>
</dbReference>
<evidence type="ECO:0000259" key="1">
    <source>
        <dbReference type="Pfam" id="PF13460"/>
    </source>
</evidence>
<dbReference type="InterPro" id="IPR016040">
    <property type="entry name" value="NAD(P)-bd_dom"/>
</dbReference>
<protein>
    <submittedName>
        <fullName evidence="2">NAD(P)H-binding protein</fullName>
    </submittedName>
</protein>